<organism evidence="3 4">
    <name type="scientific">Exocentrus adspersus</name>
    <dbReference type="NCBI Taxonomy" id="1586481"/>
    <lineage>
        <taxon>Eukaryota</taxon>
        <taxon>Metazoa</taxon>
        <taxon>Ecdysozoa</taxon>
        <taxon>Arthropoda</taxon>
        <taxon>Hexapoda</taxon>
        <taxon>Insecta</taxon>
        <taxon>Pterygota</taxon>
        <taxon>Neoptera</taxon>
        <taxon>Endopterygota</taxon>
        <taxon>Coleoptera</taxon>
        <taxon>Polyphaga</taxon>
        <taxon>Cucujiformia</taxon>
        <taxon>Chrysomeloidea</taxon>
        <taxon>Cerambycidae</taxon>
        <taxon>Lamiinae</taxon>
        <taxon>Acanthocinini</taxon>
        <taxon>Exocentrus</taxon>
    </lineage>
</organism>
<comment type="caution">
    <text evidence="3">The sequence shown here is derived from an EMBL/GenBank/DDBJ whole genome shotgun (WGS) entry which is preliminary data.</text>
</comment>
<proteinExistence type="predicted"/>
<feature type="region of interest" description="Disordered" evidence="2">
    <location>
        <begin position="88"/>
        <end position="127"/>
    </location>
</feature>
<dbReference type="PANTHER" id="PTHR33939">
    <property type="entry name" value="PROTEIN CBG22215"/>
    <property type="match status" value="1"/>
</dbReference>
<feature type="coiled-coil region" evidence="1">
    <location>
        <begin position="139"/>
        <end position="167"/>
    </location>
</feature>
<evidence type="ECO:0000313" key="3">
    <source>
        <dbReference type="EMBL" id="KAJ8914644.1"/>
    </source>
</evidence>
<dbReference type="EMBL" id="JANEYG010000067">
    <property type="protein sequence ID" value="KAJ8914644.1"/>
    <property type="molecule type" value="Genomic_DNA"/>
</dbReference>
<evidence type="ECO:0000256" key="2">
    <source>
        <dbReference type="SAM" id="MobiDB-lite"/>
    </source>
</evidence>
<feature type="compositionally biased region" description="Polar residues" evidence="2">
    <location>
        <begin position="88"/>
        <end position="105"/>
    </location>
</feature>
<dbReference type="AlphaFoldDB" id="A0AAV8VKE5"/>
<sequence length="418" mass="48035">MAQNEWILTHPGTTLTIYQIAENVNKAFLNSFTPKNIISGFTSSGIYPLNRSVFSADDFLCSYVTDHSVPSISTPTIEEVRGSVPLATNNGDAQTSTKSDTSLISPETILPYPKAPTRKENYKGRKRGSTRILTETPEMNQLKEEHLAKLEKNRQKEAKRKKTVRKIMQESSSDSGEEECYVTLTILMNFMRRCLEQVMKKMTDFSTKKNKISYIGCVENKTDNEYKINFLRRFGNSDKFVYPLEEDICTIERSQILRKLPQPDRNAATARTQATLRFNIEFRKYEKLYAGSAKEKEHQIRIRNNSRIAAQLSNMNLDYHQDTTAELFENWFKNSLLVNIPKNSINVMDNAIYHSRLLNKVPNATNTKVEIMECCSYKKRQLLQVLGAFNIKKEYVCDRVAEEMGHTLKVLSDLPEDT</sequence>
<evidence type="ECO:0000256" key="1">
    <source>
        <dbReference type="SAM" id="Coils"/>
    </source>
</evidence>
<keyword evidence="4" id="KW-1185">Reference proteome</keyword>
<gene>
    <name evidence="3" type="ORF">NQ315_015383</name>
</gene>
<keyword evidence="1" id="KW-0175">Coiled coil</keyword>
<reference evidence="3 4" key="1">
    <citation type="journal article" date="2023" name="Insect Mol. Biol.">
        <title>Genome sequencing provides insights into the evolution of gene families encoding plant cell wall-degrading enzymes in longhorned beetles.</title>
        <authorList>
            <person name="Shin N.R."/>
            <person name="Okamura Y."/>
            <person name="Kirsch R."/>
            <person name="Pauchet Y."/>
        </authorList>
    </citation>
    <scope>NUCLEOTIDE SEQUENCE [LARGE SCALE GENOMIC DNA]</scope>
    <source>
        <strain evidence="3">EAD_L_NR</strain>
    </source>
</reference>
<name>A0AAV8VKE5_9CUCU</name>
<evidence type="ECO:0000313" key="4">
    <source>
        <dbReference type="Proteomes" id="UP001159042"/>
    </source>
</evidence>
<dbReference type="Proteomes" id="UP001159042">
    <property type="component" value="Unassembled WGS sequence"/>
</dbReference>
<accession>A0AAV8VKE5</accession>
<dbReference type="PANTHER" id="PTHR33939:SF1">
    <property type="entry name" value="DUF4371 DOMAIN-CONTAINING PROTEIN"/>
    <property type="match status" value="1"/>
</dbReference>
<protein>
    <submittedName>
        <fullName evidence="3">Uncharacterized protein</fullName>
    </submittedName>
</protein>